<dbReference type="AlphaFoldDB" id="A0A7W6S212"/>
<comment type="caution">
    <text evidence="8">The sequence shown here is derived from an EMBL/GenBank/DDBJ whole genome shotgun (WGS) entry which is preliminary data.</text>
</comment>
<dbReference type="NCBIfam" id="TIGR00152">
    <property type="entry name" value="dephospho-CoA kinase"/>
    <property type="match status" value="1"/>
</dbReference>
<evidence type="ECO:0000256" key="6">
    <source>
        <dbReference type="NCBIfam" id="TIGR00152"/>
    </source>
</evidence>
<evidence type="ECO:0000256" key="7">
    <source>
        <dbReference type="SAM" id="MobiDB-lite"/>
    </source>
</evidence>
<dbReference type="PANTHER" id="PTHR10695:SF46">
    <property type="entry name" value="BIFUNCTIONAL COENZYME A SYNTHASE-RELATED"/>
    <property type="match status" value="1"/>
</dbReference>
<evidence type="ECO:0000313" key="9">
    <source>
        <dbReference type="Proteomes" id="UP000555728"/>
    </source>
</evidence>
<dbReference type="EMBL" id="JACIGI010000033">
    <property type="protein sequence ID" value="MBB4287302.1"/>
    <property type="molecule type" value="Genomic_DNA"/>
</dbReference>
<dbReference type="InterPro" id="IPR001977">
    <property type="entry name" value="Depp_CoAkinase"/>
</dbReference>
<dbReference type="GO" id="GO:0015937">
    <property type="term" value="P:coenzyme A biosynthetic process"/>
    <property type="evidence" value="ECO:0007669"/>
    <property type="project" value="UniProtKB-UniRule"/>
</dbReference>
<feature type="binding site" evidence="5">
    <location>
        <begin position="39"/>
        <end position="44"/>
    </location>
    <ligand>
        <name>ATP</name>
        <dbReference type="ChEBI" id="CHEBI:30616"/>
    </ligand>
</feature>
<keyword evidence="9" id="KW-1185">Reference proteome</keyword>
<comment type="subcellular location">
    <subcellularLocation>
        <location evidence="5">Cytoplasm</location>
    </subcellularLocation>
</comment>
<organism evidence="8 9">
    <name type="scientific">Roseospira goensis</name>
    <dbReference type="NCBI Taxonomy" id="391922"/>
    <lineage>
        <taxon>Bacteria</taxon>
        <taxon>Pseudomonadati</taxon>
        <taxon>Pseudomonadota</taxon>
        <taxon>Alphaproteobacteria</taxon>
        <taxon>Rhodospirillales</taxon>
        <taxon>Rhodospirillaceae</taxon>
        <taxon>Roseospira</taxon>
    </lineage>
</organism>
<keyword evidence="5 8" id="KW-0808">Transferase</keyword>
<dbReference type="CDD" id="cd02022">
    <property type="entry name" value="DPCK"/>
    <property type="match status" value="1"/>
</dbReference>
<comment type="pathway">
    <text evidence="5">Cofactor biosynthesis; coenzyme A biosynthesis; CoA from (R)-pantothenate: step 5/5.</text>
</comment>
<comment type="catalytic activity">
    <reaction evidence="5">
        <text>3'-dephospho-CoA + ATP = ADP + CoA + H(+)</text>
        <dbReference type="Rhea" id="RHEA:18245"/>
        <dbReference type="ChEBI" id="CHEBI:15378"/>
        <dbReference type="ChEBI" id="CHEBI:30616"/>
        <dbReference type="ChEBI" id="CHEBI:57287"/>
        <dbReference type="ChEBI" id="CHEBI:57328"/>
        <dbReference type="ChEBI" id="CHEBI:456216"/>
        <dbReference type="EC" id="2.7.1.24"/>
    </reaction>
</comment>
<name>A0A7W6S212_9PROT</name>
<keyword evidence="5" id="KW-0963">Cytoplasm</keyword>
<evidence type="ECO:0000256" key="4">
    <source>
        <dbReference type="ARBA" id="ARBA00022993"/>
    </source>
</evidence>
<evidence type="ECO:0000256" key="3">
    <source>
        <dbReference type="ARBA" id="ARBA00022840"/>
    </source>
</evidence>
<sequence length="228" mass="25162">MTDARGGQATRATDRRRPRRGTRLGGRRLTVLGLTGSIGMGKSTAVRMMRRLNVPCHDADAVVHRLLGPGGAAVAAVAAAFPGVVRGGAVDRAALGARVFGDTAALKRLEAILHPRVRAAEHRFLMRQALARRRLVVLDVPLLFETGGERRCDRVLLVTAPRFLQAQRVLRRPGMTPERLTQVRARQMPEPEKRRRADVVVNTGLGMAPAYRRVRRLVRDLRTERTAP</sequence>
<evidence type="ECO:0000256" key="2">
    <source>
        <dbReference type="ARBA" id="ARBA00022741"/>
    </source>
</evidence>
<dbReference type="GO" id="GO:0005737">
    <property type="term" value="C:cytoplasm"/>
    <property type="evidence" value="ECO:0007669"/>
    <property type="project" value="UniProtKB-SubCell"/>
</dbReference>
<gene>
    <name evidence="5" type="primary">coaE</name>
    <name evidence="8" type="ORF">GGD88_003049</name>
</gene>
<dbReference type="Pfam" id="PF01121">
    <property type="entry name" value="CoaE"/>
    <property type="match status" value="1"/>
</dbReference>
<dbReference type="Proteomes" id="UP000555728">
    <property type="component" value="Unassembled WGS sequence"/>
</dbReference>
<evidence type="ECO:0000313" key="8">
    <source>
        <dbReference type="EMBL" id="MBB4287302.1"/>
    </source>
</evidence>
<dbReference type="HAMAP" id="MF_00376">
    <property type="entry name" value="Dephospho_CoA_kinase"/>
    <property type="match status" value="1"/>
</dbReference>
<protein>
    <recommendedName>
        <fullName evidence="5 6">Dephospho-CoA kinase</fullName>
        <ecNumber evidence="5 6">2.7.1.24</ecNumber>
    </recommendedName>
    <alternativeName>
        <fullName evidence="5">Dephosphocoenzyme A kinase</fullName>
    </alternativeName>
</protein>
<dbReference type="EC" id="2.7.1.24" evidence="5 6"/>
<dbReference type="PROSITE" id="PS51219">
    <property type="entry name" value="DPCK"/>
    <property type="match status" value="1"/>
</dbReference>
<feature type="region of interest" description="Disordered" evidence="7">
    <location>
        <begin position="1"/>
        <end position="21"/>
    </location>
</feature>
<keyword evidence="4 5" id="KW-0173">Coenzyme A biosynthesis</keyword>
<proteinExistence type="inferred from homology"/>
<dbReference type="RefSeq" id="WP_184436911.1">
    <property type="nucleotide sequence ID" value="NZ_JACIGI010000033.1"/>
</dbReference>
<evidence type="ECO:0000256" key="1">
    <source>
        <dbReference type="ARBA" id="ARBA00009018"/>
    </source>
</evidence>
<dbReference type="InterPro" id="IPR027417">
    <property type="entry name" value="P-loop_NTPase"/>
</dbReference>
<dbReference type="GO" id="GO:0004140">
    <property type="term" value="F:dephospho-CoA kinase activity"/>
    <property type="evidence" value="ECO:0007669"/>
    <property type="project" value="UniProtKB-UniRule"/>
</dbReference>
<keyword evidence="2 5" id="KW-0547">Nucleotide-binding</keyword>
<accession>A0A7W6S212</accession>
<dbReference type="PANTHER" id="PTHR10695">
    <property type="entry name" value="DEPHOSPHO-COA KINASE-RELATED"/>
    <property type="match status" value="1"/>
</dbReference>
<dbReference type="GO" id="GO:0005524">
    <property type="term" value="F:ATP binding"/>
    <property type="evidence" value="ECO:0007669"/>
    <property type="project" value="UniProtKB-UniRule"/>
</dbReference>
<evidence type="ECO:0000256" key="5">
    <source>
        <dbReference type="HAMAP-Rule" id="MF_00376"/>
    </source>
</evidence>
<keyword evidence="3 5" id="KW-0067">ATP-binding</keyword>
<comment type="function">
    <text evidence="5">Catalyzes the phosphorylation of the 3'-hydroxyl group of dephosphocoenzyme A to form coenzyme A.</text>
</comment>
<keyword evidence="5 8" id="KW-0418">Kinase</keyword>
<comment type="similarity">
    <text evidence="1 5">Belongs to the CoaE family.</text>
</comment>
<dbReference type="UniPathway" id="UPA00241">
    <property type="reaction ID" value="UER00356"/>
</dbReference>
<reference evidence="8 9" key="1">
    <citation type="submission" date="2020-08" db="EMBL/GenBank/DDBJ databases">
        <title>Genome sequencing of Purple Non-Sulfur Bacteria from various extreme environments.</title>
        <authorList>
            <person name="Mayer M."/>
        </authorList>
    </citation>
    <scope>NUCLEOTIDE SEQUENCE [LARGE SCALE GENOMIC DNA]</scope>
    <source>
        <strain evidence="8 9">JA135</strain>
    </source>
</reference>
<dbReference type="SUPFAM" id="SSF52540">
    <property type="entry name" value="P-loop containing nucleoside triphosphate hydrolases"/>
    <property type="match status" value="1"/>
</dbReference>
<dbReference type="Gene3D" id="3.40.50.300">
    <property type="entry name" value="P-loop containing nucleotide triphosphate hydrolases"/>
    <property type="match status" value="1"/>
</dbReference>